<dbReference type="PANTHER" id="PTHR10270:SF324">
    <property type="entry name" value="SOX DOMAIN-CONTAINING PROTEIN DICHAETE-RELATED"/>
    <property type="match status" value="1"/>
</dbReference>
<keyword evidence="2 4" id="KW-0238">DNA-binding</keyword>
<dbReference type="GO" id="GO:0005634">
    <property type="term" value="C:nucleus"/>
    <property type="evidence" value="ECO:0007669"/>
    <property type="project" value="UniProtKB-SubCell"/>
</dbReference>
<dbReference type="PROSITE" id="PS50118">
    <property type="entry name" value="HMG_BOX_2"/>
    <property type="match status" value="1"/>
</dbReference>
<gene>
    <name evidence="8" type="primary">LOC100898621</name>
</gene>
<sequence>MTSFTTTTDEGEHVKRPMNAFMVWSRGQRRKMAQQNPKMHNSEISKRLGSEWRALSEAEKRPFIDEAKRLRSIHMVQHPDYKYRPRRRPKPNQTSANGGQPAHNAASSPPASTPPMPPSSFDSKPLGLIPSNGLPPHPLLMEMILGKSAFGVYGMDALPTPPPCQKMETVSVGAETAVNLATGPKNKGEILRPWLMADDAAKMRQQAVAPLNFSRVPYCSVVHPLHAVLSGDRKFPFF</sequence>
<comment type="subcellular location">
    <subcellularLocation>
        <location evidence="1">Nucleus</location>
    </subcellularLocation>
</comment>
<dbReference type="Pfam" id="PF00505">
    <property type="entry name" value="HMG_box"/>
    <property type="match status" value="1"/>
</dbReference>
<dbReference type="SMART" id="SM00398">
    <property type="entry name" value="HMG"/>
    <property type="match status" value="1"/>
</dbReference>
<proteinExistence type="predicted"/>
<feature type="domain" description="HMG box" evidence="6">
    <location>
        <begin position="14"/>
        <end position="82"/>
    </location>
</feature>
<dbReference type="InterPro" id="IPR036910">
    <property type="entry name" value="HMG_box_dom_sf"/>
</dbReference>
<reference evidence="8" key="1">
    <citation type="submission" date="2025-08" db="UniProtKB">
        <authorList>
            <consortium name="RefSeq"/>
        </authorList>
    </citation>
    <scope>IDENTIFICATION</scope>
</reference>
<organism evidence="7 8">
    <name type="scientific">Galendromus occidentalis</name>
    <name type="common">western predatory mite</name>
    <dbReference type="NCBI Taxonomy" id="34638"/>
    <lineage>
        <taxon>Eukaryota</taxon>
        <taxon>Metazoa</taxon>
        <taxon>Ecdysozoa</taxon>
        <taxon>Arthropoda</taxon>
        <taxon>Chelicerata</taxon>
        <taxon>Arachnida</taxon>
        <taxon>Acari</taxon>
        <taxon>Parasitiformes</taxon>
        <taxon>Mesostigmata</taxon>
        <taxon>Gamasina</taxon>
        <taxon>Phytoseioidea</taxon>
        <taxon>Phytoseiidae</taxon>
        <taxon>Typhlodrominae</taxon>
        <taxon>Galendromus</taxon>
    </lineage>
</organism>
<evidence type="ECO:0000259" key="6">
    <source>
        <dbReference type="PROSITE" id="PS50118"/>
    </source>
</evidence>
<evidence type="ECO:0000313" key="7">
    <source>
        <dbReference type="Proteomes" id="UP000694867"/>
    </source>
</evidence>
<dbReference type="GeneID" id="100898621"/>
<dbReference type="Gene3D" id="1.10.30.10">
    <property type="entry name" value="High mobility group box domain"/>
    <property type="match status" value="1"/>
</dbReference>
<name>A0AAJ6QYA7_9ACAR</name>
<keyword evidence="3 4" id="KW-0539">Nucleus</keyword>
<keyword evidence="7" id="KW-1185">Reference proteome</keyword>
<evidence type="ECO:0000256" key="1">
    <source>
        <dbReference type="ARBA" id="ARBA00004123"/>
    </source>
</evidence>
<dbReference type="GO" id="GO:0000978">
    <property type="term" value="F:RNA polymerase II cis-regulatory region sequence-specific DNA binding"/>
    <property type="evidence" value="ECO:0007669"/>
    <property type="project" value="TreeGrafter"/>
</dbReference>
<dbReference type="SUPFAM" id="SSF47095">
    <property type="entry name" value="HMG-box"/>
    <property type="match status" value="1"/>
</dbReference>
<dbReference type="InterPro" id="IPR009071">
    <property type="entry name" value="HMG_box_dom"/>
</dbReference>
<dbReference type="GO" id="GO:0030154">
    <property type="term" value="P:cell differentiation"/>
    <property type="evidence" value="ECO:0007669"/>
    <property type="project" value="TreeGrafter"/>
</dbReference>
<dbReference type="KEGG" id="goe:100898621"/>
<feature type="region of interest" description="Disordered" evidence="5">
    <location>
        <begin position="75"/>
        <end position="129"/>
    </location>
</feature>
<evidence type="ECO:0000256" key="5">
    <source>
        <dbReference type="SAM" id="MobiDB-lite"/>
    </source>
</evidence>
<evidence type="ECO:0000256" key="3">
    <source>
        <dbReference type="ARBA" id="ARBA00023242"/>
    </source>
</evidence>
<evidence type="ECO:0000256" key="4">
    <source>
        <dbReference type="PROSITE-ProRule" id="PRU00267"/>
    </source>
</evidence>
<dbReference type="Proteomes" id="UP000694867">
    <property type="component" value="Unplaced"/>
</dbReference>
<feature type="compositionally biased region" description="Low complexity" evidence="5">
    <location>
        <begin position="101"/>
        <end position="110"/>
    </location>
</feature>
<feature type="DNA-binding region" description="HMG box" evidence="4">
    <location>
        <begin position="14"/>
        <end position="82"/>
    </location>
</feature>
<dbReference type="InterPro" id="IPR050140">
    <property type="entry name" value="SRY-related_HMG-box_TF-like"/>
</dbReference>
<dbReference type="PANTHER" id="PTHR10270">
    <property type="entry name" value="SOX TRANSCRIPTION FACTOR"/>
    <property type="match status" value="1"/>
</dbReference>
<dbReference type="GO" id="GO:0001228">
    <property type="term" value="F:DNA-binding transcription activator activity, RNA polymerase II-specific"/>
    <property type="evidence" value="ECO:0007669"/>
    <property type="project" value="TreeGrafter"/>
</dbReference>
<evidence type="ECO:0000313" key="8">
    <source>
        <dbReference type="RefSeq" id="XP_003747838.1"/>
    </source>
</evidence>
<dbReference type="RefSeq" id="XP_003747838.1">
    <property type="nucleotide sequence ID" value="XM_003747790.1"/>
</dbReference>
<dbReference type="FunFam" id="1.10.30.10:FF:000002">
    <property type="entry name" value="transcription factor Sox-2"/>
    <property type="match status" value="1"/>
</dbReference>
<evidence type="ECO:0000256" key="2">
    <source>
        <dbReference type="ARBA" id="ARBA00023125"/>
    </source>
</evidence>
<accession>A0AAJ6QYA7</accession>
<protein>
    <submittedName>
        <fullName evidence="8">Transcription factor SOX-17-like</fullName>
    </submittedName>
</protein>
<dbReference type="CDD" id="cd22028">
    <property type="entry name" value="HMG-box_SoxA_SoxB_SoxG"/>
    <property type="match status" value="1"/>
</dbReference>
<dbReference type="AlphaFoldDB" id="A0AAJ6QYA7"/>